<dbReference type="InterPro" id="IPR039588">
    <property type="entry name" value="FBXO4"/>
</dbReference>
<dbReference type="GO" id="GO:0031146">
    <property type="term" value="P:SCF-dependent proteasomal ubiquitin-dependent protein catabolic process"/>
    <property type="evidence" value="ECO:0007669"/>
    <property type="project" value="InterPro"/>
</dbReference>
<organism evidence="2">
    <name type="scientific">Davidia involucrata</name>
    <name type="common">Dove tree</name>
    <dbReference type="NCBI Taxonomy" id="16924"/>
    <lineage>
        <taxon>Eukaryota</taxon>
        <taxon>Viridiplantae</taxon>
        <taxon>Streptophyta</taxon>
        <taxon>Embryophyta</taxon>
        <taxon>Tracheophyta</taxon>
        <taxon>Spermatophyta</taxon>
        <taxon>Magnoliopsida</taxon>
        <taxon>eudicotyledons</taxon>
        <taxon>Gunneridae</taxon>
        <taxon>Pentapetalae</taxon>
        <taxon>asterids</taxon>
        <taxon>Cornales</taxon>
        <taxon>Nyssaceae</taxon>
        <taxon>Davidia</taxon>
    </lineage>
</organism>
<evidence type="ECO:0000313" key="2">
    <source>
        <dbReference type="EMBL" id="MPA65399.1"/>
    </source>
</evidence>
<dbReference type="AlphaFoldDB" id="A0A5B7B910"/>
<dbReference type="InterPro" id="IPR001810">
    <property type="entry name" value="F-box_dom"/>
</dbReference>
<proteinExistence type="predicted"/>
<gene>
    <name evidence="2" type="ORF">Din_034840</name>
</gene>
<dbReference type="PANTHER" id="PTHR16008:SF4">
    <property type="entry name" value="F-BOX ONLY PROTEIN 4"/>
    <property type="match status" value="1"/>
</dbReference>
<protein>
    <submittedName>
        <fullName evidence="2">Putative F-box domain, cyclin-like protein</fullName>
    </submittedName>
</protein>
<accession>A0A5B7B910</accession>
<dbReference type="PANTHER" id="PTHR16008">
    <property type="entry name" value="F-BOX ONLY PROTEIN 4"/>
    <property type="match status" value="1"/>
</dbReference>
<dbReference type="EMBL" id="GHES01034840">
    <property type="protein sequence ID" value="MPA65399.1"/>
    <property type="molecule type" value="Transcribed_RNA"/>
</dbReference>
<dbReference type="Pfam" id="PF12937">
    <property type="entry name" value="F-box-like"/>
    <property type="match status" value="1"/>
</dbReference>
<evidence type="ECO:0000259" key="1">
    <source>
        <dbReference type="SMART" id="SM00256"/>
    </source>
</evidence>
<dbReference type="SMART" id="SM00256">
    <property type="entry name" value="FBOX"/>
    <property type="match status" value="1"/>
</dbReference>
<dbReference type="GO" id="GO:0019005">
    <property type="term" value="C:SCF ubiquitin ligase complex"/>
    <property type="evidence" value="ECO:0007669"/>
    <property type="project" value="TreeGrafter"/>
</dbReference>
<reference evidence="2" key="1">
    <citation type="submission" date="2019-08" db="EMBL/GenBank/DDBJ databases">
        <title>Reference gene set and small RNA set construction with multiple tissues from Davidia involucrata Baill.</title>
        <authorList>
            <person name="Yang H."/>
            <person name="Zhou C."/>
            <person name="Li G."/>
            <person name="Wang J."/>
            <person name="Gao P."/>
            <person name="Wang M."/>
            <person name="Wang R."/>
            <person name="Zhao Y."/>
        </authorList>
    </citation>
    <scope>NUCLEOTIDE SEQUENCE</scope>
    <source>
        <tissue evidence="2">Mixed with DoveR01_LX</tissue>
    </source>
</reference>
<dbReference type="GO" id="GO:0000209">
    <property type="term" value="P:protein polyubiquitination"/>
    <property type="evidence" value="ECO:0007669"/>
    <property type="project" value="TreeGrafter"/>
</dbReference>
<name>A0A5B7B910_DAVIN</name>
<dbReference type="SUPFAM" id="SSF81383">
    <property type="entry name" value="F-box domain"/>
    <property type="match status" value="1"/>
</dbReference>
<dbReference type="Gene3D" id="1.20.1280.50">
    <property type="match status" value="1"/>
</dbReference>
<feature type="domain" description="F-box" evidence="1">
    <location>
        <begin position="11"/>
        <end position="51"/>
    </location>
</feature>
<dbReference type="InterPro" id="IPR036047">
    <property type="entry name" value="F-box-like_dom_sf"/>
</dbReference>
<sequence>MKQSGCMQNSLPEDIALKIASSLQVSDVCSLGSCSRFWRELCGSDCIWASLCRDRWPALDLGKESSAPEIQTHELDQQMASTLQGWRGYYINKHNYMACRAAAVVDFVEQCSSSESIEVAHYLSAIEDLRSMRFGFRDVQMFLFKPKLNVLLNLVALHYCISWLGVPAEYVIEALDSCKISEQQVCVQWWKLGRWFYGFRLRDESRSRKFSLGDLAMAKEEEVLGVLHRGAIHEVLRVQISVAKPTYTPWSCQNTDSELEKALSVQ</sequence>